<comment type="caution">
    <text evidence="3">The sequence shown here is derived from an EMBL/GenBank/DDBJ whole genome shotgun (WGS) entry which is preliminary data.</text>
</comment>
<dbReference type="GO" id="GO:0016226">
    <property type="term" value="P:iron-sulfur cluster assembly"/>
    <property type="evidence" value="ECO:0007669"/>
    <property type="project" value="InterPro"/>
</dbReference>
<dbReference type="SUPFAM" id="SSF117916">
    <property type="entry name" value="Fe-S cluster assembly (FSCA) domain-like"/>
    <property type="match status" value="1"/>
</dbReference>
<feature type="region of interest" description="Disordered" evidence="1">
    <location>
        <begin position="178"/>
        <end position="198"/>
    </location>
</feature>
<dbReference type="PANTHER" id="PTHR11178:SF51">
    <property type="entry name" value="FE_S BIOGENESIS PROTEIN NFUA"/>
    <property type="match status" value="1"/>
</dbReference>
<dbReference type="EMBL" id="QDKM01000001">
    <property type="protein sequence ID" value="PVH30690.1"/>
    <property type="molecule type" value="Genomic_DNA"/>
</dbReference>
<sequence length="303" mass="32463">MDIAQPDDSDAALLARVNEVLDRKANPSIAKHRGAVNAESVEDGIVFLRMSGGCQGCASAAMTLRHGVEEILRKDIPEIRDIVDVTDHATGENPFYTGTPGAVPSFTRLIPAERIGWEDGQLAIDPEYLAPCLGLTPEQLQDGLAGGVVTIETKPSGSRTRVVVRGPLRSWAADVLPDGTAREVPPPRPPSAAEQAQNTLPRRIREHLEAQPAAQLPVTYGQIARAMGLYAPGSRRKVIAALETTMHEDAAANRPFIAARAVSRRKLPHKRFFAFAAATGRGAQAGESQADWHQRLLAASLSG</sequence>
<reference evidence="3 4" key="1">
    <citation type="submission" date="2018-04" db="EMBL/GenBank/DDBJ databases">
        <title>Pararhodobacter oceanense sp. nov., isolated from marine intertidal sediment.</title>
        <authorList>
            <person name="Wang X.-L."/>
            <person name="Du Z.-J."/>
        </authorList>
    </citation>
    <scope>NUCLEOTIDE SEQUENCE [LARGE SCALE GENOMIC DNA]</scope>
    <source>
        <strain evidence="3 4">AM505</strain>
    </source>
</reference>
<dbReference type="PANTHER" id="PTHR11178">
    <property type="entry name" value="IRON-SULFUR CLUSTER SCAFFOLD PROTEIN NFU-RELATED"/>
    <property type="match status" value="1"/>
</dbReference>
<dbReference type="InterPro" id="IPR034904">
    <property type="entry name" value="FSCA_dom_sf"/>
</dbReference>
<dbReference type="AlphaFoldDB" id="A0A2T8HZ28"/>
<dbReference type="GO" id="GO:0005506">
    <property type="term" value="F:iron ion binding"/>
    <property type="evidence" value="ECO:0007669"/>
    <property type="project" value="InterPro"/>
</dbReference>
<dbReference type="RefSeq" id="WP_116557112.1">
    <property type="nucleotide sequence ID" value="NZ_QDKM01000001.1"/>
</dbReference>
<name>A0A2T8HZ28_9RHOB</name>
<dbReference type="GO" id="GO:0051536">
    <property type="term" value="F:iron-sulfur cluster binding"/>
    <property type="evidence" value="ECO:0007669"/>
    <property type="project" value="InterPro"/>
</dbReference>
<dbReference type="InterPro" id="IPR001075">
    <property type="entry name" value="NIF_FeS_clus_asmbl_NifU_C"/>
</dbReference>
<organism evidence="3 4">
    <name type="scientific">Pararhodobacter oceanensis</name>
    <dbReference type="NCBI Taxonomy" id="2172121"/>
    <lineage>
        <taxon>Bacteria</taxon>
        <taxon>Pseudomonadati</taxon>
        <taxon>Pseudomonadota</taxon>
        <taxon>Alphaproteobacteria</taxon>
        <taxon>Rhodobacterales</taxon>
        <taxon>Paracoccaceae</taxon>
        <taxon>Pararhodobacter</taxon>
    </lineage>
</organism>
<gene>
    <name evidence="3" type="ORF">DDE20_04015</name>
</gene>
<evidence type="ECO:0000259" key="2">
    <source>
        <dbReference type="Pfam" id="PF01106"/>
    </source>
</evidence>
<dbReference type="OrthoDB" id="14198at2"/>
<evidence type="ECO:0000313" key="4">
    <source>
        <dbReference type="Proteomes" id="UP000245911"/>
    </source>
</evidence>
<dbReference type="Pfam" id="PF01106">
    <property type="entry name" value="NifU"/>
    <property type="match status" value="1"/>
</dbReference>
<proteinExistence type="predicted"/>
<feature type="domain" description="NIF system FeS cluster assembly NifU C-terminal" evidence="2">
    <location>
        <begin position="17"/>
        <end position="82"/>
    </location>
</feature>
<dbReference type="Proteomes" id="UP000245911">
    <property type="component" value="Unassembled WGS sequence"/>
</dbReference>
<protein>
    <recommendedName>
        <fullName evidence="2">NIF system FeS cluster assembly NifU C-terminal domain-containing protein</fullName>
    </recommendedName>
</protein>
<evidence type="ECO:0000313" key="3">
    <source>
        <dbReference type="EMBL" id="PVH30690.1"/>
    </source>
</evidence>
<dbReference type="Gene3D" id="3.30.300.130">
    <property type="entry name" value="Fe-S cluster assembly (FSCA)"/>
    <property type="match status" value="1"/>
</dbReference>
<evidence type="ECO:0000256" key="1">
    <source>
        <dbReference type="SAM" id="MobiDB-lite"/>
    </source>
</evidence>
<accession>A0A2T8HZ28</accession>
<keyword evidence="4" id="KW-1185">Reference proteome</keyword>